<comment type="caution">
    <text evidence="2">The sequence shown here is derived from an EMBL/GenBank/DDBJ whole genome shotgun (WGS) entry which is preliminary data.</text>
</comment>
<sequence>MITKQGFITHETHQNAKELIIGPFHYESVNLETVKNDIDLKTLNSGIISFYIPPKDLTYENDKVITRWLWSSGKDEYTIFSDIVPMVIHSSRYLPRKNPKQFFYGVIVNFRYLQKKVSKLEMKRKNGIRSRFSSKETCHLVQILDIAIINTEEDFPTQLFQKTADWVSFCRKINLQIGVDCSKNALFVIKKKVNDLNNPSVLEPRKPPLTRAKSRELHLIQKQHIKTESEKEYNSIFQREEKKHFIKNNKIYSQLQKKNKDKVNENVNLNVNENEKEKENEKEREKEEEKNENKETNKKIIQQKTSFIHNLQSPKNEKKTPLLQKNNDQGSVVCLDYKVSVNRKRSFEEGKYSSREMNFDNNFAIMKNTQEPNHSKQRETTLKGNRVGDNHNIRQPKFSNGMKGFYTQNFTDQDEKKKAKNYLSKNKMKMANPNKIKIEKKNFPSRNESMAISIFLNKIHNYPMGEISRNILTDSQNILDILKTHVLFFETLNKRYEISFAKTNSVKLCEVRKPKPLDLMPTIKQKTIPNLSKDVIILKHNLELEQIHWFEHSILFQDLMVHPLKFFFLEITQN</sequence>
<feature type="compositionally biased region" description="Basic and acidic residues" evidence="1">
    <location>
        <begin position="273"/>
        <end position="298"/>
    </location>
</feature>
<feature type="region of interest" description="Disordered" evidence="1">
    <location>
        <begin position="257"/>
        <end position="299"/>
    </location>
</feature>
<gene>
    <name evidence="2" type="ORF">M0812_21104</name>
</gene>
<evidence type="ECO:0000256" key="1">
    <source>
        <dbReference type="SAM" id="MobiDB-lite"/>
    </source>
</evidence>
<evidence type="ECO:0000313" key="3">
    <source>
        <dbReference type="Proteomes" id="UP001146793"/>
    </source>
</evidence>
<accession>A0AAV7YQX1</accession>
<reference evidence="2" key="1">
    <citation type="submission" date="2022-08" db="EMBL/GenBank/DDBJ databases">
        <title>Novel sulphate-reducing endosymbionts in the free-living metamonad Anaeramoeba.</title>
        <authorList>
            <person name="Jerlstrom-Hultqvist J."/>
            <person name="Cepicka I."/>
            <person name="Gallot-Lavallee L."/>
            <person name="Salas-Leiva D."/>
            <person name="Curtis B.A."/>
            <person name="Zahonova K."/>
            <person name="Pipaliya S."/>
            <person name="Dacks J."/>
            <person name="Roger A.J."/>
        </authorList>
    </citation>
    <scope>NUCLEOTIDE SEQUENCE</scope>
    <source>
        <strain evidence="2">Busselton2</strain>
    </source>
</reference>
<name>A0AAV7YQX1_9EUKA</name>
<protein>
    <submittedName>
        <fullName evidence="2">Uncharacterized protein</fullName>
    </submittedName>
</protein>
<evidence type="ECO:0000313" key="2">
    <source>
        <dbReference type="EMBL" id="KAJ3432173.1"/>
    </source>
</evidence>
<dbReference type="Proteomes" id="UP001146793">
    <property type="component" value="Unassembled WGS sequence"/>
</dbReference>
<dbReference type="AlphaFoldDB" id="A0AAV7YQX1"/>
<feature type="region of interest" description="Disordered" evidence="1">
    <location>
        <begin position="306"/>
        <end position="325"/>
    </location>
</feature>
<dbReference type="EMBL" id="JANTQA010000047">
    <property type="protein sequence ID" value="KAJ3432173.1"/>
    <property type="molecule type" value="Genomic_DNA"/>
</dbReference>
<proteinExistence type="predicted"/>
<organism evidence="2 3">
    <name type="scientific">Anaeramoeba flamelloides</name>
    <dbReference type="NCBI Taxonomy" id="1746091"/>
    <lineage>
        <taxon>Eukaryota</taxon>
        <taxon>Metamonada</taxon>
        <taxon>Anaeramoebidae</taxon>
        <taxon>Anaeramoeba</taxon>
    </lineage>
</organism>